<reference evidence="1 2" key="1">
    <citation type="journal article" date="2022" name="Int. J. Syst. Evol. Microbiol.">
        <title>Miniphocaeibacter halophilus sp. nov., an ammonium-tolerant acetate-producing bacterium isolated from a biogas system.</title>
        <authorList>
            <person name="Schnurer A."/>
            <person name="Singh A."/>
            <person name="Bi S."/>
            <person name="Qiao W."/>
            <person name="Westerholm M."/>
        </authorList>
    </citation>
    <scope>NUCLEOTIDE SEQUENCE [LARGE SCALE GENOMIC DNA]</scope>
    <source>
        <strain evidence="1 2">AMB_01</strain>
    </source>
</reference>
<proteinExistence type="predicted"/>
<name>A0AC61MT68_9FIRM</name>
<sequence length="460" mass="48756">MESLERFFKLKERNTNVKTEIIAGITTFVTMAYILPVNMNILSESGLDSGAVFMATALSAVIGTMLMGLFAGLPFAQAPGMGLNAFFAYTVVLTMGYEPSFALAAVLVEGLIFILLSVTNVRTKLMEAIPKQLRLAISAGIGLFIMFIGFQNANIIVGDPATLVAVNPNLTEAATALAIIGLAITIILWIKKVKGSLLIGIFATWILGMVAQVAGWYQVIPDAGLFSLFPSGVVSLPPSLAPTFGLCFTGLKTAFSSPENILQFAMVILTFLYVDIFDTLGTFAGVATKAKLVDENGNFPGAGRAFTSDAIATTCGAILGTSTVTTFVESASGVEEGGRTGLTAVVTAILFLLAIPFFPIIGAIPGFATAPALIMVGIMMCEPMRDFEWDKADVIIPGVFAIIFMVVGYSISAGIMWGVMSYLLVKVVQGEANKPGAVMWVLGVLFVIKLFIFPIIEKLL</sequence>
<dbReference type="EMBL" id="CP066744">
    <property type="protein sequence ID" value="QQK08890.1"/>
    <property type="molecule type" value="Genomic_DNA"/>
</dbReference>
<accession>A0AC61MT68</accession>
<evidence type="ECO:0000313" key="1">
    <source>
        <dbReference type="EMBL" id="QQK08890.1"/>
    </source>
</evidence>
<gene>
    <name evidence="1" type="ORF">JFY71_04970</name>
</gene>
<dbReference type="Proteomes" id="UP000595814">
    <property type="component" value="Chromosome"/>
</dbReference>
<organism evidence="1 2">
    <name type="scientific">Miniphocaeibacter halophilus</name>
    <dbReference type="NCBI Taxonomy" id="2931922"/>
    <lineage>
        <taxon>Bacteria</taxon>
        <taxon>Bacillati</taxon>
        <taxon>Bacillota</taxon>
        <taxon>Tissierellia</taxon>
        <taxon>Tissierellales</taxon>
        <taxon>Peptoniphilaceae</taxon>
        <taxon>Miniphocaeibacter</taxon>
    </lineage>
</organism>
<protein>
    <submittedName>
        <fullName evidence="1">NCS2 family permease</fullName>
    </submittedName>
</protein>
<keyword evidence="2" id="KW-1185">Reference proteome</keyword>
<evidence type="ECO:0000313" key="2">
    <source>
        <dbReference type="Proteomes" id="UP000595814"/>
    </source>
</evidence>